<dbReference type="RefSeq" id="WP_025391737.1">
    <property type="nucleotide sequence ID" value="NZ_FMYU01000006.1"/>
</dbReference>
<dbReference type="AlphaFoldDB" id="A0A1G6MK14"/>
<name>A0A1G6MK14_9BACT</name>
<evidence type="ECO:0000313" key="2">
    <source>
        <dbReference type="Proteomes" id="UP000199411"/>
    </source>
</evidence>
<dbReference type="Proteomes" id="UP000199411">
    <property type="component" value="Unassembled WGS sequence"/>
</dbReference>
<organism evidence="1 2">
    <name type="scientific">Desulfurella multipotens</name>
    <dbReference type="NCBI Taxonomy" id="79269"/>
    <lineage>
        <taxon>Bacteria</taxon>
        <taxon>Pseudomonadati</taxon>
        <taxon>Campylobacterota</taxon>
        <taxon>Desulfurellia</taxon>
        <taxon>Desulfurellales</taxon>
        <taxon>Desulfurellaceae</taxon>
        <taxon>Desulfurella</taxon>
    </lineage>
</organism>
<gene>
    <name evidence="1" type="ORF">SAMN05660835_01016</name>
</gene>
<reference evidence="2" key="1">
    <citation type="submission" date="2016-10" db="EMBL/GenBank/DDBJ databases">
        <authorList>
            <person name="Varghese N."/>
            <person name="Submissions S."/>
        </authorList>
    </citation>
    <scope>NUCLEOTIDE SEQUENCE [LARGE SCALE GENOMIC DNA]</scope>
    <source>
        <strain evidence="2">DSM 8415</strain>
    </source>
</reference>
<proteinExistence type="predicted"/>
<accession>A0A1G6MK14</accession>
<sequence length="101" mass="12155">MKLNFDIGFIEQITKIPNNQFKEKLDYFCNLPLKAQIEIFHQMKIFEEEDENAFFMQNYDKNKVGEYRFGLFLLAIDKIINFENNATKSNYSKSKIKKLRE</sequence>
<evidence type="ECO:0000313" key="1">
    <source>
        <dbReference type="EMBL" id="SDC55810.1"/>
    </source>
</evidence>
<protein>
    <submittedName>
        <fullName evidence="1">Uncharacterized protein</fullName>
    </submittedName>
</protein>
<keyword evidence="2" id="KW-1185">Reference proteome</keyword>
<dbReference type="OrthoDB" id="9906962at2"/>
<dbReference type="EMBL" id="FMYU01000006">
    <property type="protein sequence ID" value="SDC55810.1"/>
    <property type="molecule type" value="Genomic_DNA"/>
</dbReference>